<dbReference type="GeneID" id="17299589"/>
<evidence type="ECO:0000256" key="1">
    <source>
        <dbReference type="SAM" id="MobiDB-lite"/>
    </source>
</evidence>
<keyword evidence="4" id="KW-1185">Reference proteome</keyword>
<dbReference type="EnsemblProtists" id="EKX42935">
    <property type="protein sequence ID" value="EKX42935"/>
    <property type="gene ID" value="GUITHDRAFT_140805"/>
</dbReference>
<evidence type="ECO:0000313" key="2">
    <source>
        <dbReference type="EMBL" id="EKX42935.1"/>
    </source>
</evidence>
<dbReference type="KEGG" id="gtt:GUITHDRAFT_140805"/>
<feature type="region of interest" description="Disordered" evidence="1">
    <location>
        <begin position="71"/>
        <end position="95"/>
    </location>
</feature>
<dbReference type="PaxDb" id="55529-EKX42935"/>
<dbReference type="EMBL" id="JH993013">
    <property type="protein sequence ID" value="EKX42935.1"/>
    <property type="molecule type" value="Genomic_DNA"/>
</dbReference>
<proteinExistence type="predicted"/>
<dbReference type="Proteomes" id="UP000011087">
    <property type="component" value="Unassembled WGS sequence"/>
</dbReference>
<name>L1J4C2_GUITC</name>
<protein>
    <submittedName>
        <fullName evidence="2 3">Uncharacterized protein</fullName>
    </submittedName>
</protein>
<organism evidence="2">
    <name type="scientific">Guillardia theta (strain CCMP2712)</name>
    <name type="common">Cryptophyte</name>
    <dbReference type="NCBI Taxonomy" id="905079"/>
    <lineage>
        <taxon>Eukaryota</taxon>
        <taxon>Cryptophyceae</taxon>
        <taxon>Pyrenomonadales</taxon>
        <taxon>Geminigeraceae</taxon>
        <taxon>Guillardia</taxon>
    </lineage>
</organism>
<dbReference type="AlphaFoldDB" id="L1J4C2"/>
<sequence>MTFRKRKGHEEEWMKRGNFSLASHVDRIDAQLLLEQRWASFAVQLLLSNKLGRLQDAVLSKVSHEDVMMRQRGSQVSARGEETAEQQEGGKRLREGKCKVETSAHRKKLMRIMEQQLDALAAVLCEVVKVVEMAQQVVHARIERQRR</sequence>
<dbReference type="RefSeq" id="XP_005829915.1">
    <property type="nucleotide sequence ID" value="XM_005829858.1"/>
</dbReference>
<evidence type="ECO:0000313" key="3">
    <source>
        <dbReference type="EnsemblProtists" id="EKX42935"/>
    </source>
</evidence>
<reference evidence="4" key="2">
    <citation type="submission" date="2012-11" db="EMBL/GenBank/DDBJ databases">
        <authorList>
            <person name="Kuo A."/>
            <person name="Curtis B.A."/>
            <person name="Tanifuji G."/>
            <person name="Burki F."/>
            <person name="Gruber A."/>
            <person name="Irimia M."/>
            <person name="Maruyama S."/>
            <person name="Arias M.C."/>
            <person name="Ball S.G."/>
            <person name="Gile G.H."/>
            <person name="Hirakawa Y."/>
            <person name="Hopkins J.F."/>
            <person name="Rensing S.A."/>
            <person name="Schmutz J."/>
            <person name="Symeonidi A."/>
            <person name="Elias M."/>
            <person name="Eveleigh R.J."/>
            <person name="Herman E.K."/>
            <person name="Klute M.J."/>
            <person name="Nakayama T."/>
            <person name="Obornik M."/>
            <person name="Reyes-Prieto A."/>
            <person name="Armbrust E.V."/>
            <person name="Aves S.J."/>
            <person name="Beiko R.G."/>
            <person name="Coutinho P."/>
            <person name="Dacks J.B."/>
            <person name="Durnford D.G."/>
            <person name="Fast N.M."/>
            <person name="Green B.R."/>
            <person name="Grisdale C."/>
            <person name="Hempe F."/>
            <person name="Henrissat B."/>
            <person name="Hoppner M.P."/>
            <person name="Ishida K.-I."/>
            <person name="Kim E."/>
            <person name="Koreny L."/>
            <person name="Kroth P.G."/>
            <person name="Liu Y."/>
            <person name="Malik S.-B."/>
            <person name="Maier U.G."/>
            <person name="McRose D."/>
            <person name="Mock T."/>
            <person name="Neilson J.A."/>
            <person name="Onodera N.T."/>
            <person name="Poole A.M."/>
            <person name="Pritham E.J."/>
            <person name="Richards T.A."/>
            <person name="Rocap G."/>
            <person name="Roy S.W."/>
            <person name="Sarai C."/>
            <person name="Schaack S."/>
            <person name="Shirato S."/>
            <person name="Slamovits C.H."/>
            <person name="Spencer D.F."/>
            <person name="Suzuki S."/>
            <person name="Worden A.Z."/>
            <person name="Zauner S."/>
            <person name="Barry K."/>
            <person name="Bell C."/>
            <person name="Bharti A.K."/>
            <person name="Crow J.A."/>
            <person name="Grimwood J."/>
            <person name="Kramer R."/>
            <person name="Lindquist E."/>
            <person name="Lucas S."/>
            <person name="Salamov A."/>
            <person name="McFadden G.I."/>
            <person name="Lane C.E."/>
            <person name="Keeling P.J."/>
            <person name="Gray M.W."/>
            <person name="Grigoriev I.V."/>
            <person name="Archibald J.M."/>
        </authorList>
    </citation>
    <scope>NUCLEOTIDE SEQUENCE</scope>
    <source>
        <strain evidence="4">CCMP2712</strain>
    </source>
</reference>
<reference evidence="2 4" key="1">
    <citation type="journal article" date="2012" name="Nature">
        <title>Algal genomes reveal evolutionary mosaicism and the fate of nucleomorphs.</title>
        <authorList>
            <consortium name="DOE Joint Genome Institute"/>
            <person name="Curtis B.A."/>
            <person name="Tanifuji G."/>
            <person name="Burki F."/>
            <person name="Gruber A."/>
            <person name="Irimia M."/>
            <person name="Maruyama S."/>
            <person name="Arias M.C."/>
            <person name="Ball S.G."/>
            <person name="Gile G.H."/>
            <person name="Hirakawa Y."/>
            <person name="Hopkins J.F."/>
            <person name="Kuo A."/>
            <person name="Rensing S.A."/>
            <person name="Schmutz J."/>
            <person name="Symeonidi A."/>
            <person name="Elias M."/>
            <person name="Eveleigh R.J."/>
            <person name="Herman E.K."/>
            <person name="Klute M.J."/>
            <person name="Nakayama T."/>
            <person name="Obornik M."/>
            <person name="Reyes-Prieto A."/>
            <person name="Armbrust E.V."/>
            <person name="Aves S.J."/>
            <person name="Beiko R.G."/>
            <person name="Coutinho P."/>
            <person name="Dacks J.B."/>
            <person name="Durnford D.G."/>
            <person name="Fast N.M."/>
            <person name="Green B.R."/>
            <person name="Grisdale C.J."/>
            <person name="Hempel F."/>
            <person name="Henrissat B."/>
            <person name="Hoppner M.P."/>
            <person name="Ishida K."/>
            <person name="Kim E."/>
            <person name="Koreny L."/>
            <person name="Kroth P.G."/>
            <person name="Liu Y."/>
            <person name="Malik S.B."/>
            <person name="Maier U.G."/>
            <person name="McRose D."/>
            <person name="Mock T."/>
            <person name="Neilson J.A."/>
            <person name="Onodera N.T."/>
            <person name="Poole A.M."/>
            <person name="Pritham E.J."/>
            <person name="Richards T.A."/>
            <person name="Rocap G."/>
            <person name="Roy S.W."/>
            <person name="Sarai C."/>
            <person name="Schaack S."/>
            <person name="Shirato S."/>
            <person name="Slamovits C.H."/>
            <person name="Spencer D.F."/>
            <person name="Suzuki S."/>
            <person name="Worden A.Z."/>
            <person name="Zauner S."/>
            <person name="Barry K."/>
            <person name="Bell C."/>
            <person name="Bharti A.K."/>
            <person name="Crow J.A."/>
            <person name="Grimwood J."/>
            <person name="Kramer R."/>
            <person name="Lindquist E."/>
            <person name="Lucas S."/>
            <person name="Salamov A."/>
            <person name="McFadden G.I."/>
            <person name="Lane C.E."/>
            <person name="Keeling P.J."/>
            <person name="Gray M.W."/>
            <person name="Grigoriev I.V."/>
            <person name="Archibald J.M."/>
        </authorList>
    </citation>
    <scope>NUCLEOTIDE SEQUENCE</scope>
    <source>
        <strain evidence="2 4">CCMP2712</strain>
    </source>
</reference>
<reference evidence="3" key="3">
    <citation type="submission" date="2016-03" db="UniProtKB">
        <authorList>
            <consortium name="EnsemblProtists"/>
        </authorList>
    </citation>
    <scope>IDENTIFICATION</scope>
</reference>
<evidence type="ECO:0000313" key="4">
    <source>
        <dbReference type="Proteomes" id="UP000011087"/>
    </source>
</evidence>
<dbReference type="HOGENOM" id="CLU_1771622_0_0_1"/>
<gene>
    <name evidence="2" type="ORF">GUITHDRAFT_140805</name>
</gene>
<accession>L1J4C2</accession>